<name>A0A6V8L4A2_9ACTN</name>
<dbReference type="SUPFAM" id="SSF53686">
    <property type="entry name" value="Tryptophan synthase beta subunit-like PLP-dependent enzymes"/>
    <property type="match status" value="1"/>
</dbReference>
<evidence type="ECO:0000256" key="2">
    <source>
        <dbReference type="ARBA" id="ARBA00022898"/>
    </source>
</evidence>
<evidence type="ECO:0000259" key="3">
    <source>
        <dbReference type="Pfam" id="PF00291"/>
    </source>
</evidence>
<feature type="domain" description="Tryptophan synthase beta chain-like PALP" evidence="3">
    <location>
        <begin position="2"/>
        <end position="261"/>
    </location>
</feature>
<dbReference type="InterPro" id="IPR036052">
    <property type="entry name" value="TrpB-like_PALP_sf"/>
</dbReference>
<evidence type="ECO:0000313" key="4">
    <source>
        <dbReference type="EMBL" id="GFJ87495.1"/>
    </source>
</evidence>
<gene>
    <name evidence="4" type="ORF">Prum_011370</name>
</gene>
<dbReference type="GO" id="GO:1901605">
    <property type="term" value="P:alpha-amino acid metabolic process"/>
    <property type="evidence" value="ECO:0007669"/>
    <property type="project" value="UniProtKB-ARBA"/>
</dbReference>
<dbReference type="Gene3D" id="3.40.50.1100">
    <property type="match status" value="2"/>
</dbReference>
<evidence type="ECO:0000256" key="1">
    <source>
        <dbReference type="ARBA" id="ARBA00001933"/>
    </source>
</evidence>
<keyword evidence="2" id="KW-0663">Pyridoxal phosphate</keyword>
<sequence>MLLKRESCNVTGSVKDRTAAGLLRDLHAREPLRPGTVVVESTSGNLGVALAHLLGKLDCRLIAVVDPKIPQSTLRSLHASGANTHMVTEPDGRGGYLLNRLEAVARICRENPGYRWTDQYGNPANPLIHQQTTGPEIVAQAGPGLDAIYVAVSTGGTLAGISGYVRPLGRPIRLVAVDAAASLTTSSQVDPRAPIAAGARLIPGIGASRPSSFLHPRAVDGVIAVADSRAIAMCRILLEDTGIDVGGSSGAVVSACVDELAGTEPPRLSVCLAADGGGVYGETLYEDDWLIQVDAMDEVKRTIGELRADGLAFRRTP</sequence>
<dbReference type="PANTHER" id="PTHR10314">
    <property type="entry name" value="CYSTATHIONINE BETA-SYNTHASE"/>
    <property type="match status" value="1"/>
</dbReference>
<dbReference type="EMBL" id="BLPG01000001">
    <property type="protein sequence ID" value="GFJ87495.1"/>
    <property type="molecule type" value="Genomic_DNA"/>
</dbReference>
<dbReference type="InterPro" id="IPR001926">
    <property type="entry name" value="TrpB-like_PALP"/>
</dbReference>
<dbReference type="CDD" id="cd01561">
    <property type="entry name" value="CBS_like"/>
    <property type="match status" value="1"/>
</dbReference>
<dbReference type="Proteomes" id="UP000482960">
    <property type="component" value="Unassembled WGS sequence"/>
</dbReference>
<reference evidence="4 5" key="1">
    <citation type="submission" date="2020-03" db="EMBL/GenBank/DDBJ databases">
        <title>Whole genome shotgun sequence of Phytohabitans rumicis NBRC 108638.</title>
        <authorList>
            <person name="Komaki H."/>
            <person name="Tamura T."/>
        </authorList>
    </citation>
    <scope>NUCLEOTIDE SEQUENCE [LARGE SCALE GENOMIC DNA]</scope>
    <source>
        <strain evidence="4 5">NBRC 108638</strain>
    </source>
</reference>
<dbReference type="InterPro" id="IPR050214">
    <property type="entry name" value="Cys_Synth/Cystath_Beta-Synth"/>
</dbReference>
<reference evidence="4 5" key="2">
    <citation type="submission" date="2020-03" db="EMBL/GenBank/DDBJ databases">
        <authorList>
            <person name="Ichikawa N."/>
            <person name="Kimura A."/>
            <person name="Kitahashi Y."/>
            <person name="Uohara A."/>
        </authorList>
    </citation>
    <scope>NUCLEOTIDE SEQUENCE [LARGE SCALE GENOMIC DNA]</scope>
    <source>
        <strain evidence="4 5">NBRC 108638</strain>
    </source>
</reference>
<organism evidence="4 5">
    <name type="scientific">Phytohabitans rumicis</name>
    <dbReference type="NCBI Taxonomy" id="1076125"/>
    <lineage>
        <taxon>Bacteria</taxon>
        <taxon>Bacillati</taxon>
        <taxon>Actinomycetota</taxon>
        <taxon>Actinomycetes</taxon>
        <taxon>Micromonosporales</taxon>
        <taxon>Micromonosporaceae</taxon>
    </lineage>
</organism>
<protein>
    <recommendedName>
        <fullName evidence="3">Tryptophan synthase beta chain-like PALP domain-containing protein</fullName>
    </recommendedName>
</protein>
<comment type="cofactor">
    <cofactor evidence="1">
        <name>pyridoxal 5'-phosphate</name>
        <dbReference type="ChEBI" id="CHEBI:597326"/>
    </cofactor>
</comment>
<dbReference type="Pfam" id="PF00291">
    <property type="entry name" value="PALP"/>
    <property type="match status" value="1"/>
</dbReference>
<keyword evidence="5" id="KW-1185">Reference proteome</keyword>
<accession>A0A6V8L4A2</accession>
<proteinExistence type="predicted"/>
<dbReference type="AlphaFoldDB" id="A0A6V8L4A2"/>
<comment type="caution">
    <text evidence="4">The sequence shown here is derived from an EMBL/GenBank/DDBJ whole genome shotgun (WGS) entry which is preliminary data.</text>
</comment>
<evidence type="ECO:0000313" key="5">
    <source>
        <dbReference type="Proteomes" id="UP000482960"/>
    </source>
</evidence>